<accession>A0A060I6S4</accession>
<dbReference type="EMBL" id="CP006986">
    <property type="protein sequence ID" value="AIC27595.1"/>
    <property type="molecule type" value="Genomic_DNA"/>
</dbReference>
<gene>
    <name evidence="1" type="ORF">IE4771_CH02494</name>
</gene>
<dbReference type="AlphaFoldDB" id="A0A060I6S4"/>
<dbReference type="Proteomes" id="UP000027180">
    <property type="component" value="Chromosome"/>
</dbReference>
<dbReference type="KEGG" id="rei:IE4771_CH02494"/>
<evidence type="ECO:0000313" key="2">
    <source>
        <dbReference type="Proteomes" id="UP000027180"/>
    </source>
</evidence>
<sequence length="228" mass="25422">MGKYRDLNISAILAGNDWSPTAPTRSFGVRKHEDEPGGIDLLAVLRCAWTLRGFTIAGSAVAMGFTLAGCSYLFVRGVEGSYLATGTPVLGKVIASNESEQMGGTIEIGSAERQQCKGRYSVSQVKTNFWKLETGERTYRGKIYCLDGRAGAFELISKDKAKTGSITGEINGEAFQLDMFESKSRECMTDECRWGLKWTYEKERDDMRTYYRVVTEHEPDSVDPRLLY</sequence>
<name>A0A060I6S4_RHIET</name>
<dbReference type="HOGENOM" id="CLU_1440015_0_0_5"/>
<reference evidence="1 2" key="1">
    <citation type="submission" date="2013-12" db="EMBL/GenBank/DDBJ databases">
        <title>Complete genome sequence of Rhizobium etli bv. mimosae IE4771.</title>
        <authorList>
            <person name="Bustos P."/>
            <person name="Santamaria R.I."/>
            <person name="Lozano L."/>
            <person name="Ormeno-Orrillo E."/>
            <person name="Rogel M.A."/>
            <person name="Romero D."/>
            <person name="Cevallos M.A."/>
            <person name="Martinez-Romero E."/>
            <person name="Gonzalez V."/>
        </authorList>
    </citation>
    <scope>NUCLEOTIDE SEQUENCE [LARGE SCALE GENOMIC DNA]</scope>
    <source>
        <strain evidence="1 2">IE4771</strain>
    </source>
</reference>
<organism evidence="1 2">
    <name type="scientific">Rhizobium etli bv. mimosae str. IE4771</name>
    <dbReference type="NCBI Taxonomy" id="1432050"/>
    <lineage>
        <taxon>Bacteria</taxon>
        <taxon>Pseudomonadati</taxon>
        <taxon>Pseudomonadota</taxon>
        <taxon>Alphaproteobacteria</taxon>
        <taxon>Hyphomicrobiales</taxon>
        <taxon>Rhizobiaceae</taxon>
        <taxon>Rhizobium/Agrobacterium group</taxon>
        <taxon>Rhizobium</taxon>
    </lineage>
</organism>
<evidence type="ECO:0000313" key="1">
    <source>
        <dbReference type="EMBL" id="AIC27595.1"/>
    </source>
</evidence>
<proteinExistence type="predicted"/>
<protein>
    <submittedName>
        <fullName evidence="1">Uncharacterized protein</fullName>
    </submittedName>
</protein>